<evidence type="ECO:0000313" key="4">
    <source>
        <dbReference type="EMBL" id="RTQ32398.1"/>
    </source>
</evidence>
<dbReference type="PANTHER" id="PTHR12338">
    <property type="entry name" value="AUTOTRANSPORTER"/>
    <property type="match status" value="1"/>
</dbReference>
<feature type="compositionally biased region" description="Basic and acidic residues" evidence="1">
    <location>
        <begin position="1148"/>
        <end position="1188"/>
    </location>
</feature>
<dbReference type="NCBIfam" id="TIGR01901">
    <property type="entry name" value="adhes_NPXG"/>
    <property type="match status" value="1"/>
</dbReference>
<feature type="chain" id="PRO_5019091236" evidence="2">
    <location>
        <begin position="29"/>
        <end position="1188"/>
    </location>
</feature>
<dbReference type="Gene3D" id="2.160.20.20">
    <property type="match status" value="1"/>
</dbReference>
<dbReference type="InterPro" id="IPR011050">
    <property type="entry name" value="Pectin_lyase_fold/virulence"/>
</dbReference>
<feature type="region of interest" description="Disordered" evidence="1">
    <location>
        <begin position="1140"/>
        <end position="1188"/>
    </location>
</feature>
<dbReference type="SUPFAM" id="SSF51126">
    <property type="entry name" value="Pectin lyase-like"/>
    <property type="match status" value="2"/>
</dbReference>
<dbReference type="Proteomes" id="UP000267418">
    <property type="component" value="Unassembled WGS sequence"/>
</dbReference>
<dbReference type="InterPro" id="IPR012332">
    <property type="entry name" value="Autotransporter_pectin_lyase_C"/>
</dbReference>
<dbReference type="InterPro" id="IPR050909">
    <property type="entry name" value="Bact_Autotransporter_VF"/>
</dbReference>
<feature type="domain" description="Filamentous haemagglutinin FhaB/tRNA nuclease CdiA-like TPS" evidence="3">
    <location>
        <begin position="32"/>
        <end position="144"/>
    </location>
</feature>
<dbReference type="Gene3D" id="2.160.20.10">
    <property type="entry name" value="Single-stranded right-handed beta-helix, Pectin lyase-like"/>
    <property type="match status" value="1"/>
</dbReference>
<keyword evidence="5" id="KW-1185">Reference proteome</keyword>
<evidence type="ECO:0000256" key="2">
    <source>
        <dbReference type="SAM" id="SignalP"/>
    </source>
</evidence>
<dbReference type="InterPro" id="IPR012334">
    <property type="entry name" value="Pectin_lyas_fold"/>
</dbReference>
<comment type="caution">
    <text evidence="4">The sequence shown here is derived from an EMBL/GenBank/DDBJ whole genome shotgun (WGS) entry which is preliminary data.</text>
</comment>
<proteinExistence type="predicted"/>
<dbReference type="SMART" id="SM00912">
    <property type="entry name" value="Haemagg_act"/>
    <property type="match status" value="1"/>
</dbReference>
<evidence type="ECO:0000313" key="5">
    <source>
        <dbReference type="Proteomes" id="UP000267418"/>
    </source>
</evidence>
<name>A0A431THY1_9BURK</name>
<dbReference type="AlphaFoldDB" id="A0A431THY1"/>
<dbReference type="OrthoDB" id="218680at2"/>
<dbReference type="InterPro" id="IPR008638">
    <property type="entry name" value="FhaB/CdiA-like_TPS"/>
</dbReference>
<evidence type="ECO:0000259" key="3">
    <source>
        <dbReference type="SMART" id="SM00912"/>
    </source>
</evidence>
<keyword evidence="2" id="KW-0732">Signal</keyword>
<gene>
    <name evidence="4" type="ORF">EJP69_20830</name>
</gene>
<evidence type="ECO:0000256" key="1">
    <source>
        <dbReference type="SAM" id="MobiDB-lite"/>
    </source>
</evidence>
<reference evidence="4 5" key="1">
    <citation type="submission" date="2018-12" db="EMBL/GenBank/DDBJ databases">
        <title>The genome of Variovorax gossypii DSM 100435.</title>
        <authorList>
            <person name="Gao J."/>
            <person name="Sun J."/>
        </authorList>
    </citation>
    <scope>NUCLEOTIDE SEQUENCE [LARGE SCALE GENOMIC DNA]</scope>
    <source>
        <strain evidence="4 5">DSM 100435</strain>
    </source>
</reference>
<feature type="signal peptide" evidence="2">
    <location>
        <begin position="1"/>
        <end position="28"/>
    </location>
</feature>
<dbReference type="Pfam" id="PF05860">
    <property type="entry name" value="TPS"/>
    <property type="match status" value="1"/>
</dbReference>
<accession>A0A431THY1</accession>
<organism evidence="4 5">
    <name type="scientific">Variovorax gossypii</name>
    <dbReference type="NCBI Taxonomy" id="1679495"/>
    <lineage>
        <taxon>Bacteria</taxon>
        <taxon>Pseudomonadati</taxon>
        <taxon>Pseudomonadota</taxon>
        <taxon>Betaproteobacteria</taxon>
        <taxon>Burkholderiales</taxon>
        <taxon>Comamonadaceae</taxon>
        <taxon>Variovorax</taxon>
    </lineage>
</organism>
<protein>
    <submittedName>
        <fullName evidence="4">Filamentous hemagglutinin N-terminal domain-containing protein</fullName>
    </submittedName>
</protein>
<dbReference type="EMBL" id="RXOE01000006">
    <property type="protein sequence ID" value="RTQ32398.1"/>
    <property type="molecule type" value="Genomic_DNA"/>
</dbReference>
<dbReference type="PANTHER" id="PTHR12338:SF5">
    <property type="entry name" value="ANTIGEN 43-RELATED"/>
    <property type="match status" value="1"/>
</dbReference>
<dbReference type="RefSeq" id="WP_126472371.1">
    <property type="nucleotide sequence ID" value="NZ_RXOE01000006.1"/>
</dbReference>
<sequence length="1188" mass="116494">MRPNFRRRLLPMAAAALCAAAAPLPLWAQPLPGALPTGWSVTSGNVSFTQNGNTLNILQGTPQALVNFATFNVGANALVDIRQPGSTSALLARTVGGDPSLIYGQIKANGALWLINPAGIMVGPGARIDVGSFIASTLNVSDSDFLAGRLMFRGTASAGEVRNAGTINAASGGSIYLVGPSVVNSGTLSAPNGEVLLAAGQTVQLVDTGTPGVSVAITGTPGEAKNLGRIAAEAGRIGLAAGLVTNSGSINADSVVREGGRVFLRASGDLKTTAASDISANGTTGGNVVLYADGAAAIDGRVSATGSAGRGGYVDTSGQRSLDVVNVPIVGRGGEWHIDPISIEIVAGGGSGGTTGTNAITSSETGAHIGADIITSQLDAGTDVSITTGSPTTGAGDITVSSAIARTSAADSTLTLNASNNIVINAAITSKGGKLGLNLNSNLQNDDSGASHAAQVNADMNLNGGVLTVSEGSSATGNGTLIIGGGTTSLAAPTSAIVAGAVNVGAGGTLLVQREGSPISGVLNNAGTVNIDSPGTVSFGQGGTHSGVFNVSAPSTLSMSGGQTFNAGSGFTGTGTVAWSDAVTLGTNLSFGPGGNSLVLHDMSLNTGGNTLLTQGASVVVDGAVTLREAGVWRNSAAVEVRGSSGAILAHDERVKFENDGTVTTTGTRSDVFAGAGGVMATFINNGTLVKATASDQQFTGIQNGAAGTIRADAGRLTLAGSTLGGRMQVASGAQLTLDNVSLNSSADFSGAGAMTWQNYISLLGAVDVKAAAPALSMGASTVIQGQGNALTTRNVVNMAGSEVTLVGTTTWNNLGTLNLGDGAAFTAGNGRLANGGTVVKTGTGLVSVPLSNMAGGTVRIEGGTLDARQGTDNPNNGTIVLQAGATLGGGGADIYNNGSISGSGTIALGGDGTLVNNGIVSPGTATTAGTLTVRGNYTQTGSGALNIKIGGSGFDLLDIDGSAHLAGALNLAGLGGALPANGAQADFVVARGLSNSGTFSQVNAPVQTSPNSTATLTVSYPAGGSSVARATAAVVPTLGACTTNPALPGCDAVLPTLAQCVANRSLDGCSAVLPTAAACTVSPALPGCVAPIASTPPPSADICTIAPNSALCQILSPPTASEPRRPVLQAANEIIKTVTAAGPLHPASDKTFDEKADKSTDKTDTKEVASADKAATKSEPAKKMYCN</sequence>